<dbReference type="PANTHER" id="PTHR28527:SF1">
    <property type="entry name" value="SWI5-DEPENDENT RECOMBINATION DNA REPAIR PROTEIN 1"/>
    <property type="match status" value="1"/>
</dbReference>
<gene>
    <name evidence="3" type="ORF">BGT96224_2831</name>
    <name evidence="4" type="ORF">BGT96224V2_LOCUS399</name>
</gene>
<dbReference type="PANTHER" id="PTHR28527">
    <property type="entry name" value="MATING-TYPE SWITCHING PROTEIN SWI2-RELATED"/>
    <property type="match status" value="1"/>
</dbReference>
<dbReference type="OrthoDB" id="27934at2759"/>
<feature type="compositionally biased region" description="Polar residues" evidence="2">
    <location>
        <begin position="52"/>
        <end position="71"/>
    </location>
</feature>
<reference evidence="3" key="2">
    <citation type="submission" date="2013-01" db="EMBL/GenBank/DDBJ databases">
        <title>The wheat powdery mildew genome reveals unique evolution of an obligate biotroph.</title>
        <authorList>
            <person name="Oberhaensli S."/>
            <person name="Wicker T."/>
            <person name="Keller B."/>
        </authorList>
    </citation>
    <scope>NUCLEOTIDE SEQUENCE</scope>
    <source>
        <strain evidence="3">96224</strain>
    </source>
</reference>
<evidence type="ECO:0000313" key="5">
    <source>
        <dbReference type="Proteomes" id="UP000053110"/>
    </source>
</evidence>
<feature type="compositionally biased region" description="Basic residues" evidence="2">
    <location>
        <begin position="1"/>
        <end position="13"/>
    </location>
</feature>
<sequence>MSTPAAKRRRIHAANKTLSKPFRSPFKPQLSSPDASSLSSDPVSRYGANDEVSPNNITSAGSNLTTKNQSIRSVSCANTKLGRRFQPTISSPLSSNSLLNNDHDIAPLLQNQRKLEKQLKDLKKDLEVAEQAKKIEQESYKKNPEEKIDGELNELITRWTLASRQAAEELYCIVKDRVNSMGGPRAWKEMEKRRLENFHTWDQEVQEKELDSDGEKNSDCEKRDIYAEYSIDPETENEKSQKAKKSHTSTEFPGEEDDFTMAMMLRTMNIDLNTIGYDCQQQRWTD</sequence>
<feature type="region of interest" description="Disordered" evidence="2">
    <location>
        <begin position="206"/>
        <end position="257"/>
    </location>
</feature>
<reference evidence="5" key="1">
    <citation type="journal article" date="2013" name="Nat. Genet.">
        <title>The wheat powdery mildew genome shows the unique evolution of an obligate biotroph.</title>
        <authorList>
            <person name="Wicker T."/>
            <person name="Oberhaensli S."/>
            <person name="Parlange F."/>
            <person name="Buchmann J.P."/>
            <person name="Shatalina M."/>
            <person name="Roffler S."/>
            <person name="Ben-David R."/>
            <person name="Dolezel J."/>
            <person name="Simkova H."/>
            <person name="Schulze-Lefert P."/>
            <person name="Spanu P.D."/>
            <person name="Bruggmann R."/>
            <person name="Amselem J."/>
            <person name="Quesneville H."/>
            <person name="Ver Loren van Themaat E."/>
            <person name="Paape T."/>
            <person name="Shimizu K.K."/>
            <person name="Keller B."/>
        </authorList>
    </citation>
    <scope>NUCLEOTIDE SEQUENCE [LARGE SCALE GENOMIC DNA]</scope>
    <source>
        <strain evidence="5">96224</strain>
    </source>
</reference>
<dbReference type="HOGENOM" id="CLU_045012_0_0_1"/>
<feature type="compositionally biased region" description="Low complexity" evidence="2">
    <location>
        <begin position="30"/>
        <end position="44"/>
    </location>
</feature>
<name>A0A061HM94_BLUGR</name>
<dbReference type="Proteomes" id="UP000053110">
    <property type="component" value="Unassembled WGS sequence"/>
</dbReference>
<evidence type="ECO:0000256" key="2">
    <source>
        <dbReference type="SAM" id="MobiDB-lite"/>
    </source>
</evidence>
<dbReference type="EMBL" id="UIGY01000001">
    <property type="protein sequence ID" value="SUZ07232.1"/>
    <property type="molecule type" value="Genomic_DNA"/>
</dbReference>
<feature type="compositionally biased region" description="Basic and acidic residues" evidence="2">
    <location>
        <begin position="206"/>
        <end position="226"/>
    </location>
</feature>
<feature type="coiled-coil region" evidence="1">
    <location>
        <begin position="105"/>
        <end position="139"/>
    </location>
</feature>
<dbReference type="AlphaFoldDB" id="A0A061HM94"/>
<dbReference type="Gene3D" id="6.10.140.1020">
    <property type="match status" value="1"/>
</dbReference>
<proteinExistence type="predicted"/>
<protein>
    <submittedName>
        <fullName evidence="4">Bgt-2831</fullName>
    </submittedName>
</protein>
<feature type="region of interest" description="Disordered" evidence="2">
    <location>
        <begin position="1"/>
        <end position="71"/>
    </location>
</feature>
<reference evidence="4" key="3">
    <citation type="submission" date="2018-07" db="EMBL/GenBank/DDBJ databases">
        <authorList>
            <person name="Quirk P.G."/>
            <person name="Krulwich T.A."/>
        </authorList>
    </citation>
    <scope>NUCLEOTIDE SEQUENCE</scope>
    <source>
        <strain evidence="4">96224</strain>
    </source>
</reference>
<organism evidence="4">
    <name type="scientific">Blumeria graminis f. sp. tritici 96224</name>
    <dbReference type="NCBI Taxonomy" id="1268274"/>
    <lineage>
        <taxon>Eukaryota</taxon>
        <taxon>Fungi</taxon>
        <taxon>Dikarya</taxon>
        <taxon>Ascomycota</taxon>
        <taxon>Pezizomycotina</taxon>
        <taxon>Leotiomycetes</taxon>
        <taxon>Erysiphales</taxon>
        <taxon>Erysiphaceae</taxon>
        <taxon>Blumeria</taxon>
    </lineage>
</organism>
<evidence type="ECO:0000313" key="4">
    <source>
        <dbReference type="EMBL" id="SUZ07232.1"/>
    </source>
</evidence>
<evidence type="ECO:0000256" key="1">
    <source>
        <dbReference type="SAM" id="Coils"/>
    </source>
</evidence>
<dbReference type="EMBL" id="KE373472">
    <property type="protein sequence ID" value="EPQ67547.1"/>
    <property type="molecule type" value="Genomic_DNA"/>
</dbReference>
<dbReference type="GO" id="GO:0006310">
    <property type="term" value="P:DNA recombination"/>
    <property type="evidence" value="ECO:0007669"/>
    <property type="project" value="TreeGrafter"/>
</dbReference>
<accession>A0A061HM94</accession>
<evidence type="ECO:0000313" key="3">
    <source>
        <dbReference type="EMBL" id="EPQ67547.1"/>
    </source>
</evidence>
<keyword evidence="1" id="KW-0175">Coiled coil</keyword>